<gene>
    <name evidence="2" type="ORF">TCNE_LOCUS4396</name>
</gene>
<keyword evidence="1" id="KW-0175">Coiled coil</keyword>
<dbReference type="GO" id="GO:0031267">
    <property type="term" value="F:small GTPase binding"/>
    <property type="evidence" value="ECO:0007669"/>
    <property type="project" value="TreeGrafter"/>
</dbReference>
<dbReference type="GO" id="GO:0048193">
    <property type="term" value="P:Golgi vesicle transport"/>
    <property type="evidence" value="ECO:0007669"/>
    <property type="project" value="TreeGrafter"/>
</dbReference>
<evidence type="ECO:0000256" key="1">
    <source>
        <dbReference type="SAM" id="Coils"/>
    </source>
</evidence>
<name>A0A3P7F8F9_TOXCA</name>
<dbReference type="PANTHER" id="PTHR19327:SF0">
    <property type="entry name" value="GOLGIN SUBFAMILY A MEMBER 4"/>
    <property type="match status" value="1"/>
</dbReference>
<organism evidence="2">
    <name type="scientific">Toxocara canis</name>
    <name type="common">Canine roundworm</name>
    <dbReference type="NCBI Taxonomy" id="6265"/>
    <lineage>
        <taxon>Eukaryota</taxon>
        <taxon>Metazoa</taxon>
        <taxon>Ecdysozoa</taxon>
        <taxon>Nematoda</taxon>
        <taxon>Chromadorea</taxon>
        <taxon>Rhabditida</taxon>
        <taxon>Spirurina</taxon>
        <taxon>Ascaridomorpha</taxon>
        <taxon>Ascaridoidea</taxon>
        <taxon>Toxocaridae</taxon>
        <taxon>Toxocara</taxon>
    </lineage>
</organism>
<dbReference type="AlphaFoldDB" id="A0A3P7F8F9"/>
<evidence type="ECO:0000313" key="2">
    <source>
        <dbReference type="EMBL" id="VDM30113.1"/>
    </source>
</evidence>
<accession>A0A3P7F8F9</accession>
<dbReference type="PANTHER" id="PTHR19327">
    <property type="entry name" value="GOLGIN"/>
    <property type="match status" value="1"/>
</dbReference>
<dbReference type="EMBL" id="UYWY01007354">
    <property type="protein sequence ID" value="VDM30113.1"/>
    <property type="molecule type" value="Genomic_DNA"/>
</dbReference>
<protein>
    <submittedName>
        <fullName evidence="2">Uncharacterized protein</fullName>
    </submittedName>
</protein>
<reference evidence="2" key="1">
    <citation type="submission" date="2018-11" db="EMBL/GenBank/DDBJ databases">
        <authorList>
            <consortium name="Pathogen Informatics"/>
        </authorList>
    </citation>
    <scope>NUCLEOTIDE SEQUENCE [LARGE SCALE GENOMIC DNA]</scope>
</reference>
<dbReference type="GO" id="GO:0005794">
    <property type="term" value="C:Golgi apparatus"/>
    <property type="evidence" value="ECO:0007669"/>
    <property type="project" value="TreeGrafter"/>
</dbReference>
<sequence>MHKLQGRAANYKDKYRELVKMYNEVVRENDKCRAVLASTQDKALQRIEKLRNEKRILAQKLAENDERYKEDIEKRDAHIAQVSSCLMRSATGGTVNGMAFLFCWVS</sequence>
<proteinExistence type="predicted"/>
<feature type="coiled-coil region" evidence="1">
    <location>
        <begin position="1"/>
        <end position="67"/>
    </location>
</feature>